<name>A0A0I9YBP3_9MYCO</name>
<dbReference type="PROSITE" id="PS50994">
    <property type="entry name" value="INTEGRASE"/>
    <property type="match status" value="1"/>
</dbReference>
<dbReference type="InterPro" id="IPR001584">
    <property type="entry name" value="Integrase_cat-core"/>
</dbReference>
<dbReference type="PATRIC" id="fig|29311.18.peg.2207"/>
<dbReference type="AlphaFoldDB" id="A0A0I9YBP3"/>
<protein>
    <submittedName>
        <fullName evidence="2">Integrase</fullName>
    </submittedName>
</protein>
<dbReference type="InterPro" id="IPR036397">
    <property type="entry name" value="RNaseH_sf"/>
</dbReference>
<dbReference type="Pfam" id="PF09299">
    <property type="entry name" value="Mu-transpos_C"/>
    <property type="match status" value="1"/>
</dbReference>
<comment type="caution">
    <text evidence="2">The sequence shown here is derived from an EMBL/GenBank/DDBJ whole genome shotgun (WGS) entry which is preliminary data.</text>
</comment>
<dbReference type="EMBL" id="LDPR01000002">
    <property type="protein sequence ID" value="KLO38356.1"/>
    <property type="molecule type" value="Genomic_DNA"/>
</dbReference>
<evidence type="ECO:0000313" key="2">
    <source>
        <dbReference type="EMBL" id="KLO38356.1"/>
    </source>
</evidence>
<reference evidence="2 3" key="1">
    <citation type="submission" date="2015-05" db="EMBL/GenBank/DDBJ databases">
        <title>Genome sequence of Mycobacterium haemophilum.</title>
        <authorList>
            <person name="Greninger A.L."/>
            <person name="Cunningham G."/>
            <person name="Miller S."/>
        </authorList>
    </citation>
    <scope>NUCLEOTIDE SEQUENCE [LARGE SCALE GENOMIC DNA]</scope>
    <source>
        <strain evidence="3">UC1</strain>
    </source>
</reference>
<gene>
    <name evidence="2" type="ORF">ABH38_02665</name>
</gene>
<dbReference type="GO" id="GO:0015074">
    <property type="term" value="P:DNA integration"/>
    <property type="evidence" value="ECO:0007669"/>
    <property type="project" value="InterPro"/>
</dbReference>
<dbReference type="Gene3D" id="3.30.420.10">
    <property type="entry name" value="Ribonuclease H-like superfamily/Ribonuclease H"/>
    <property type="match status" value="1"/>
</dbReference>
<dbReference type="Proteomes" id="UP000036334">
    <property type="component" value="Unassembled WGS sequence"/>
</dbReference>
<evidence type="ECO:0000259" key="1">
    <source>
        <dbReference type="PROSITE" id="PS50994"/>
    </source>
</evidence>
<evidence type="ECO:0000313" key="3">
    <source>
        <dbReference type="Proteomes" id="UP000036334"/>
    </source>
</evidence>
<dbReference type="RefSeq" id="WP_047316151.1">
    <property type="nucleotide sequence ID" value="NZ_LDPQ01000022.1"/>
</dbReference>
<dbReference type="GO" id="GO:0003676">
    <property type="term" value="F:nucleic acid binding"/>
    <property type="evidence" value="ECO:0007669"/>
    <property type="project" value="InterPro"/>
</dbReference>
<dbReference type="InterPro" id="IPR015378">
    <property type="entry name" value="Transposase-like_Mu_C"/>
</dbReference>
<dbReference type="SUPFAM" id="SSF53098">
    <property type="entry name" value="Ribonuclease H-like"/>
    <property type="match status" value="1"/>
</dbReference>
<dbReference type="OrthoDB" id="52928at2"/>
<organism evidence="2 3">
    <name type="scientific">Mycobacterium haemophilum</name>
    <dbReference type="NCBI Taxonomy" id="29311"/>
    <lineage>
        <taxon>Bacteria</taxon>
        <taxon>Bacillati</taxon>
        <taxon>Actinomycetota</taxon>
        <taxon>Actinomycetes</taxon>
        <taxon>Mycobacteriales</taxon>
        <taxon>Mycobacteriaceae</taxon>
        <taxon>Mycobacterium</taxon>
    </lineage>
</organism>
<feature type="domain" description="Integrase catalytic" evidence="1">
    <location>
        <begin position="252"/>
        <end position="474"/>
    </location>
</feature>
<accession>A0A0I9YBP3</accession>
<sequence length="672" mass="73104">MTAARPAVLRPGDRVEFDGGEHQVLGLVGTAVRLRSGEGVEQVVLVSHLLSSAAFALLGHDDPVGLEPFGLLDGLPTEIVDAAREWERHVVEVETGLPPGAEPGAVFRGGYDPALTTVSQRAEKKAAELGVSVRTVHSRRARYARQGLWGLVDQRGARQVAVTGRADARLVAAVREALDAETHTSTGTRTRLMRRVVAQLESEHGPGVVPLPGRSAFYRLIEALATGRHSFGSAVTRRQTANRPSGMFTPSFAARPGEQVQIDSTPIDVLVLLDDGTPARADLTIVVDVATRTICAAVLRPVGTKAVDAALLLARMLVPEPMRPGWSQALRMSASVMPHARLLDIDMRMELAAARPVIVPDTITIDGGKVFVSDTFTRACERLGISVQQARPHTPTDKAIVEATFGSINTLFCQHVASYTGANATRRGADVAGTWTLVELQDLLDEWLLAGWQTRPHDALRDPLAPRRMLSPNEKYTALVAAAGYLPLTLTGEDYLELLPVTWRQINAYGIKIDYRTYDCPELGPLRLQHSGVTARRGLWEVHYDPYDATRVFVRTREGWLTVPWTHLPMVTAPFAEFTWRHARTLTAQRGGDASNETQVARVLDDLLTRAAAGPVDKRTDRVAARTRLTGVASSLIPLPDRPEPEPESTAEPLAALIPFGVFDADAEADKW</sequence>
<keyword evidence="3" id="KW-1185">Reference proteome</keyword>
<dbReference type="InterPro" id="IPR012337">
    <property type="entry name" value="RNaseH-like_sf"/>
</dbReference>
<proteinExistence type="predicted"/>